<feature type="compositionally biased region" description="Polar residues" evidence="1">
    <location>
        <begin position="37"/>
        <end position="48"/>
    </location>
</feature>
<dbReference type="Proteomes" id="UP000654482">
    <property type="component" value="Unassembled WGS sequence"/>
</dbReference>
<dbReference type="PANTHER" id="PTHR34575:SF1">
    <property type="entry name" value="PROTEIN PAM68, CHLOROPLASTIC"/>
    <property type="match status" value="1"/>
</dbReference>
<name>A0A8J7DW90_9CYAN</name>
<dbReference type="Pfam" id="PF11947">
    <property type="entry name" value="DUF3464"/>
    <property type="match status" value="1"/>
</dbReference>
<keyword evidence="2" id="KW-0472">Membrane</keyword>
<sequence length="157" mass="17802">MSSEEKRDRLPFEPRRKRKKEPPKAPATAQSVPPEPQNSSRRNPNDSSLAAIPDRVSKRMVRRMALFSGIPTALGISSFFIFYWIVRQEWFNLPTVVVLFVSLGLFGVGVIGLSYGLFSTSWDEERPGSWLGFDEFQRNLGRAIAAWRSAKQEARGD</sequence>
<dbReference type="InterPro" id="IPR021855">
    <property type="entry name" value="PAM68-like"/>
</dbReference>
<feature type="transmembrane region" description="Helical" evidence="2">
    <location>
        <begin position="65"/>
        <end position="85"/>
    </location>
</feature>
<keyword evidence="2" id="KW-0812">Transmembrane</keyword>
<evidence type="ECO:0000313" key="3">
    <source>
        <dbReference type="EMBL" id="MBE9116219.1"/>
    </source>
</evidence>
<dbReference type="EMBL" id="JADEWZ010000012">
    <property type="protein sequence ID" value="MBE9116219.1"/>
    <property type="molecule type" value="Genomic_DNA"/>
</dbReference>
<proteinExistence type="predicted"/>
<gene>
    <name evidence="3" type="ORF">IQ249_09955</name>
</gene>
<evidence type="ECO:0000256" key="2">
    <source>
        <dbReference type="SAM" id="Phobius"/>
    </source>
</evidence>
<organism evidence="3 4">
    <name type="scientific">Lusitaniella coriacea LEGE 07157</name>
    <dbReference type="NCBI Taxonomy" id="945747"/>
    <lineage>
        <taxon>Bacteria</taxon>
        <taxon>Bacillati</taxon>
        <taxon>Cyanobacteriota</taxon>
        <taxon>Cyanophyceae</taxon>
        <taxon>Spirulinales</taxon>
        <taxon>Lusitaniellaceae</taxon>
        <taxon>Lusitaniella</taxon>
    </lineage>
</organism>
<evidence type="ECO:0000313" key="4">
    <source>
        <dbReference type="Proteomes" id="UP000654482"/>
    </source>
</evidence>
<evidence type="ECO:0000256" key="1">
    <source>
        <dbReference type="SAM" id="MobiDB-lite"/>
    </source>
</evidence>
<reference evidence="3" key="1">
    <citation type="submission" date="2020-10" db="EMBL/GenBank/DDBJ databases">
        <authorList>
            <person name="Castelo-Branco R."/>
            <person name="Eusebio N."/>
            <person name="Adriana R."/>
            <person name="Vieira A."/>
            <person name="Brugerolle De Fraissinette N."/>
            <person name="Rezende De Castro R."/>
            <person name="Schneider M.P."/>
            <person name="Vasconcelos V."/>
            <person name="Leao P.N."/>
        </authorList>
    </citation>
    <scope>NUCLEOTIDE SEQUENCE</scope>
    <source>
        <strain evidence="3">LEGE 07157</strain>
    </source>
</reference>
<feature type="transmembrane region" description="Helical" evidence="2">
    <location>
        <begin position="97"/>
        <end position="118"/>
    </location>
</feature>
<dbReference type="AlphaFoldDB" id="A0A8J7DW90"/>
<keyword evidence="4" id="KW-1185">Reference proteome</keyword>
<keyword evidence="2" id="KW-1133">Transmembrane helix</keyword>
<dbReference type="PANTHER" id="PTHR34575">
    <property type="entry name" value="PROTEIN PAM68, CHLOROPLASTIC"/>
    <property type="match status" value="1"/>
</dbReference>
<feature type="compositionally biased region" description="Basic and acidic residues" evidence="1">
    <location>
        <begin position="1"/>
        <end position="14"/>
    </location>
</feature>
<protein>
    <submittedName>
        <fullName evidence="3">PAM68 family protein</fullName>
    </submittedName>
</protein>
<dbReference type="RefSeq" id="WP_194029312.1">
    <property type="nucleotide sequence ID" value="NZ_JADEWZ010000012.1"/>
</dbReference>
<comment type="caution">
    <text evidence="3">The sequence shown here is derived from an EMBL/GenBank/DDBJ whole genome shotgun (WGS) entry which is preliminary data.</text>
</comment>
<feature type="region of interest" description="Disordered" evidence="1">
    <location>
        <begin position="1"/>
        <end position="49"/>
    </location>
</feature>
<accession>A0A8J7DW90</accession>